<feature type="non-terminal residue" evidence="3">
    <location>
        <position position="142"/>
    </location>
</feature>
<reference evidence="3 4" key="1">
    <citation type="submission" date="2015-01" db="EMBL/GenBank/DDBJ databases">
        <title>Genome sequencing of Methylobacterium platani JCM14648 type strain.</title>
        <authorList>
            <person name="Chaudhry V."/>
            <person name="Patil P.B."/>
        </authorList>
    </citation>
    <scope>NUCLEOTIDE SEQUENCE [LARGE SCALE GENOMIC DNA]</scope>
    <source>
        <strain evidence="3 4">JCM 14648</strain>
    </source>
</reference>
<accession>A0ABR5H311</accession>
<feature type="compositionally biased region" description="Basic and acidic residues" evidence="1">
    <location>
        <begin position="58"/>
        <end position="67"/>
    </location>
</feature>
<protein>
    <submittedName>
        <fullName evidence="3">Uncharacterized protein</fullName>
    </submittedName>
</protein>
<dbReference type="EMBL" id="JXOD01000093">
    <property type="protein sequence ID" value="KMO17846.1"/>
    <property type="molecule type" value="Genomic_DNA"/>
</dbReference>
<comment type="caution">
    <text evidence="3">The sequence shown here is derived from an EMBL/GenBank/DDBJ whole genome shotgun (WGS) entry which is preliminary data.</text>
</comment>
<evidence type="ECO:0000256" key="2">
    <source>
        <dbReference type="SAM" id="SignalP"/>
    </source>
</evidence>
<evidence type="ECO:0000313" key="3">
    <source>
        <dbReference type="EMBL" id="KMO17846.1"/>
    </source>
</evidence>
<dbReference type="Proteomes" id="UP000035947">
    <property type="component" value="Unassembled WGS sequence"/>
</dbReference>
<organism evidence="3 4">
    <name type="scientific">Methylobacterium platani JCM 14648</name>
    <dbReference type="NCBI Taxonomy" id="1295136"/>
    <lineage>
        <taxon>Bacteria</taxon>
        <taxon>Pseudomonadati</taxon>
        <taxon>Pseudomonadota</taxon>
        <taxon>Alphaproteobacteria</taxon>
        <taxon>Hyphomicrobiales</taxon>
        <taxon>Methylobacteriaceae</taxon>
        <taxon>Methylobacterium</taxon>
    </lineage>
</organism>
<feature type="chain" id="PRO_5046578255" evidence="2">
    <location>
        <begin position="30"/>
        <end position="142"/>
    </location>
</feature>
<keyword evidence="2" id="KW-0732">Signal</keyword>
<evidence type="ECO:0000256" key="1">
    <source>
        <dbReference type="SAM" id="MobiDB-lite"/>
    </source>
</evidence>
<feature type="signal peptide" evidence="2">
    <location>
        <begin position="1"/>
        <end position="29"/>
    </location>
</feature>
<gene>
    <name evidence="3" type="ORF">SQ03_11385</name>
</gene>
<proteinExistence type="predicted"/>
<feature type="region of interest" description="Disordered" evidence="1">
    <location>
        <begin position="52"/>
        <end position="73"/>
    </location>
</feature>
<feature type="compositionally biased region" description="Pro residues" evidence="1">
    <location>
        <begin position="106"/>
        <end position="117"/>
    </location>
</feature>
<keyword evidence="4" id="KW-1185">Reference proteome</keyword>
<sequence length="142" mass="13774">MLLSPRRRRLAVLALTVSGAALTSLSALGGSTVVAPPPEAAVPAALPAALPAAAPARAGERAEEDGLRTGAALDTGGGLPVSAAAYAAAAPEAPLPFPAPDAAITPPAPVPSVPDPGRPALGTEVDGPALRGAVEAYRRGQV</sequence>
<evidence type="ECO:0000313" key="4">
    <source>
        <dbReference type="Proteomes" id="UP000035947"/>
    </source>
</evidence>
<name>A0ABR5H311_9HYPH</name>
<feature type="region of interest" description="Disordered" evidence="1">
    <location>
        <begin position="98"/>
        <end position="127"/>
    </location>
</feature>